<dbReference type="GO" id="GO:0005829">
    <property type="term" value="C:cytosol"/>
    <property type="evidence" value="ECO:0007669"/>
    <property type="project" value="TreeGrafter"/>
</dbReference>
<evidence type="ECO:0000256" key="4">
    <source>
        <dbReference type="ARBA" id="ARBA00022741"/>
    </source>
</evidence>
<dbReference type="InterPro" id="IPR006206">
    <property type="entry name" value="Mevalonate/galactokinase"/>
</dbReference>
<dbReference type="InterPro" id="IPR013750">
    <property type="entry name" value="GHMP_kinase_C_dom"/>
</dbReference>
<evidence type="ECO:0000259" key="9">
    <source>
        <dbReference type="Pfam" id="PF00288"/>
    </source>
</evidence>
<evidence type="ECO:0000313" key="12">
    <source>
        <dbReference type="EMBL" id="KAK6643431.1"/>
    </source>
</evidence>
<dbReference type="Gene3D" id="3.30.230.10">
    <property type="match status" value="1"/>
</dbReference>
<organism evidence="12 13">
    <name type="scientific">Polyplax serrata</name>
    <name type="common">Common mouse louse</name>
    <dbReference type="NCBI Taxonomy" id="468196"/>
    <lineage>
        <taxon>Eukaryota</taxon>
        <taxon>Metazoa</taxon>
        <taxon>Ecdysozoa</taxon>
        <taxon>Arthropoda</taxon>
        <taxon>Hexapoda</taxon>
        <taxon>Insecta</taxon>
        <taxon>Pterygota</taxon>
        <taxon>Neoptera</taxon>
        <taxon>Paraneoptera</taxon>
        <taxon>Psocodea</taxon>
        <taxon>Troctomorpha</taxon>
        <taxon>Phthiraptera</taxon>
        <taxon>Anoplura</taxon>
        <taxon>Polyplacidae</taxon>
        <taxon>Polyplax</taxon>
    </lineage>
</organism>
<keyword evidence="3" id="KW-0479">Metal-binding</keyword>
<keyword evidence="5" id="KW-0418">Kinase</keyword>
<evidence type="ECO:0008006" key="14">
    <source>
        <dbReference type="Google" id="ProtNLM"/>
    </source>
</evidence>
<evidence type="ECO:0000256" key="2">
    <source>
        <dbReference type="ARBA" id="ARBA00022679"/>
    </source>
</evidence>
<evidence type="ECO:0000256" key="3">
    <source>
        <dbReference type="ARBA" id="ARBA00022723"/>
    </source>
</evidence>
<evidence type="ECO:0000256" key="5">
    <source>
        <dbReference type="ARBA" id="ARBA00022777"/>
    </source>
</evidence>
<dbReference type="FunFam" id="3.30.230.10:FF:000040">
    <property type="entry name" value="Galactokinase 1"/>
    <property type="match status" value="1"/>
</dbReference>
<name>A0AAN8SCA4_POLSC</name>
<dbReference type="PROSITE" id="PS00627">
    <property type="entry name" value="GHMP_KINASES_ATP"/>
    <property type="match status" value="1"/>
</dbReference>
<evidence type="ECO:0000259" key="10">
    <source>
        <dbReference type="Pfam" id="PF08544"/>
    </source>
</evidence>
<evidence type="ECO:0000256" key="8">
    <source>
        <dbReference type="ARBA" id="ARBA00023277"/>
    </source>
</evidence>
<evidence type="ECO:0000259" key="11">
    <source>
        <dbReference type="Pfam" id="PF10509"/>
    </source>
</evidence>
<dbReference type="GO" id="GO:0006012">
    <property type="term" value="P:galactose metabolic process"/>
    <property type="evidence" value="ECO:0007669"/>
    <property type="project" value="InterPro"/>
</dbReference>
<keyword evidence="7" id="KW-0460">Magnesium</keyword>
<dbReference type="NCBIfam" id="TIGR00131">
    <property type="entry name" value="gal_kin"/>
    <property type="match status" value="1"/>
</dbReference>
<dbReference type="GO" id="GO:0005524">
    <property type="term" value="F:ATP binding"/>
    <property type="evidence" value="ECO:0007669"/>
    <property type="project" value="UniProtKB-KW"/>
</dbReference>
<comment type="caution">
    <text evidence="12">The sequence shown here is derived from an EMBL/GenBank/DDBJ whole genome shotgun (WGS) entry which is preliminary data.</text>
</comment>
<dbReference type="PIRSF" id="PIRSF000530">
    <property type="entry name" value="Galactokinase"/>
    <property type="match status" value="1"/>
</dbReference>
<dbReference type="SUPFAM" id="SSF54211">
    <property type="entry name" value="Ribosomal protein S5 domain 2-like"/>
    <property type="match status" value="1"/>
</dbReference>
<dbReference type="SUPFAM" id="SSF55060">
    <property type="entry name" value="GHMP Kinase, C-terminal domain"/>
    <property type="match status" value="1"/>
</dbReference>
<dbReference type="PROSITE" id="PS00106">
    <property type="entry name" value="GALACTOKINASE"/>
    <property type="match status" value="1"/>
</dbReference>
<dbReference type="Pfam" id="PF00288">
    <property type="entry name" value="GHMP_kinases_N"/>
    <property type="match status" value="1"/>
</dbReference>
<protein>
    <recommendedName>
        <fullName evidence="14">Galactokinase</fullName>
    </recommendedName>
</protein>
<dbReference type="GO" id="GO:0004335">
    <property type="term" value="F:galactokinase activity"/>
    <property type="evidence" value="ECO:0007669"/>
    <property type="project" value="InterPro"/>
</dbReference>
<dbReference type="Pfam" id="PF10509">
    <property type="entry name" value="GalKase_gal_bdg"/>
    <property type="match status" value="1"/>
</dbReference>
<dbReference type="InterPro" id="IPR036554">
    <property type="entry name" value="GHMP_kinase_C_sf"/>
</dbReference>
<dbReference type="Gene3D" id="3.30.70.890">
    <property type="entry name" value="GHMP kinase, C-terminal domain"/>
    <property type="match status" value="1"/>
</dbReference>
<feature type="domain" description="GHMP kinase C-terminal" evidence="10">
    <location>
        <begin position="292"/>
        <end position="370"/>
    </location>
</feature>
<keyword evidence="2" id="KW-0808">Transferase</keyword>
<dbReference type="PANTHER" id="PTHR10457:SF7">
    <property type="entry name" value="GALACTOKINASE-RELATED"/>
    <property type="match status" value="1"/>
</dbReference>
<evidence type="ECO:0000256" key="7">
    <source>
        <dbReference type="ARBA" id="ARBA00022842"/>
    </source>
</evidence>
<evidence type="ECO:0000256" key="1">
    <source>
        <dbReference type="ARBA" id="ARBA00006566"/>
    </source>
</evidence>
<comment type="similarity">
    <text evidence="1">Belongs to the GHMP kinase family. GalK subfamily.</text>
</comment>
<dbReference type="PANTHER" id="PTHR10457">
    <property type="entry name" value="MEVALONATE KINASE/GALACTOKINASE"/>
    <property type="match status" value="1"/>
</dbReference>
<keyword evidence="4" id="KW-0547">Nucleotide-binding</keyword>
<dbReference type="Pfam" id="PF08544">
    <property type="entry name" value="GHMP_kinases_C"/>
    <property type="match status" value="1"/>
</dbReference>
<dbReference type="GO" id="GO:0046872">
    <property type="term" value="F:metal ion binding"/>
    <property type="evidence" value="ECO:0007669"/>
    <property type="project" value="UniProtKB-KW"/>
</dbReference>
<evidence type="ECO:0000313" key="13">
    <source>
        <dbReference type="Proteomes" id="UP001372834"/>
    </source>
</evidence>
<dbReference type="PRINTS" id="PR00959">
    <property type="entry name" value="MEVGALKINASE"/>
</dbReference>
<dbReference type="EMBL" id="JAWJWE010000002">
    <property type="protein sequence ID" value="KAK6643431.1"/>
    <property type="molecule type" value="Genomic_DNA"/>
</dbReference>
<dbReference type="Proteomes" id="UP001372834">
    <property type="component" value="Unassembled WGS sequence"/>
</dbReference>
<dbReference type="InterPro" id="IPR020568">
    <property type="entry name" value="Ribosomal_Su5_D2-typ_SF"/>
</dbReference>
<reference evidence="12 13" key="1">
    <citation type="submission" date="2023-10" db="EMBL/GenBank/DDBJ databases">
        <title>Genomes of two closely related lineages of the louse Polyplax serrata with different host specificities.</title>
        <authorList>
            <person name="Martinu J."/>
            <person name="Tarabai H."/>
            <person name="Stefka J."/>
            <person name="Hypsa V."/>
        </authorList>
    </citation>
    <scope>NUCLEOTIDE SEQUENCE [LARGE SCALE GENOMIC DNA]</scope>
    <source>
        <strain evidence="12">HR10_N</strain>
    </source>
</reference>
<gene>
    <name evidence="12" type="ORF">RUM43_004936</name>
</gene>
<dbReference type="InterPro" id="IPR014721">
    <property type="entry name" value="Ribsml_uS5_D2-typ_fold_subgr"/>
</dbReference>
<dbReference type="InterPro" id="IPR019741">
    <property type="entry name" value="Galactokinase_CS"/>
</dbReference>
<dbReference type="PRINTS" id="PR00473">
    <property type="entry name" value="GALCTOKINASE"/>
</dbReference>
<feature type="domain" description="Galactokinase N-terminal" evidence="11">
    <location>
        <begin position="17"/>
        <end position="65"/>
    </location>
</feature>
<dbReference type="FunFam" id="3.30.70.890:FF:000001">
    <property type="entry name" value="Galactokinase"/>
    <property type="match status" value="1"/>
</dbReference>
<dbReference type="InterPro" id="IPR006204">
    <property type="entry name" value="GHMP_kinase_N_dom"/>
</dbReference>
<dbReference type="AlphaFoldDB" id="A0AAN8SCA4"/>
<keyword evidence="8" id="KW-0119">Carbohydrate metabolism</keyword>
<dbReference type="InterPro" id="IPR006203">
    <property type="entry name" value="GHMP_knse_ATP-bd_CS"/>
</dbReference>
<dbReference type="InterPro" id="IPR019539">
    <property type="entry name" value="GalKase_N"/>
</dbReference>
<proteinExistence type="inferred from homology"/>
<sequence>MLNVIPSTTELLEKALELFREHYQAEPEIATCGPGRVNLIGEHTDYNDGFVLPMALPLVTIVAGKQNGTRDVNIYTAANDVDEPKKIKFSLNDRIEPGRPKWANYLKGVIAHFKGSSVPGFDAVIVSSIPVGGGLSSSAAIEVATYIFLEVLTGHLMFSPVEKALTCQTVEHKYAGVPCGIMDQLVCVLGRDNHALLIDCKSLDVNYVSFQNIDVIILITNSNVKHELSSGEYAIRKKQCEEAVSILGIKSLRDATNSDLLCLESKGADKAVVARARHVITEIKRTEEAANALKENDFVKFGKLMVESHNSLRDDYEVSCRELDEIVEASLAVEGVFGSRLTGGGFGGCTVTLLKKEAVERCISHIKTKYSGDPIFYVCQPSSGAKQLLITK</sequence>
<accession>A0AAN8SCA4</accession>
<feature type="domain" description="GHMP kinase N-terminal" evidence="9">
    <location>
        <begin position="104"/>
        <end position="190"/>
    </location>
</feature>
<keyword evidence="6" id="KW-0067">ATP-binding</keyword>
<dbReference type="InterPro" id="IPR000705">
    <property type="entry name" value="Galactokinase"/>
</dbReference>
<evidence type="ECO:0000256" key="6">
    <source>
        <dbReference type="ARBA" id="ARBA00022840"/>
    </source>
</evidence>